<accession>A0ABV9DY21</accession>
<gene>
    <name evidence="2" type="ORF">ACFO4E_13855</name>
</gene>
<keyword evidence="1" id="KW-1133">Transmembrane helix</keyword>
<feature type="transmembrane region" description="Helical" evidence="1">
    <location>
        <begin position="12"/>
        <end position="36"/>
    </location>
</feature>
<proteinExistence type="predicted"/>
<protein>
    <submittedName>
        <fullName evidence="2">Uncharacterized protein</fullName>
    </submittedName>
</protein>
<keyword evidence="1" id="KW-0812">Transmembrane</keyword>
<name>A0ABV9DY21_9ACTN</name>
<evidence type="ECO:0000313" key="2">
    <source>
        <dbReference type="EMBL" id="MFC4562943.1"/>
    </source>
</evidence>
<feature type="transmembrane region" description="Helical" evidence="1">
    <location>
        <begin position="48"/>
        <end position="69"/>
    </location>
</feature>
<dbReference type="Proteomes" id="UP001595923">
    <property type="component" value="Unassembled WGS sequence"/>
</dbReference>
<keyword evidence="3" id="KW-1185">Reference proteome</keyword>
<dbReference type="RefSeq" id="WP_378574570.1">
    <property type="nucleotide sequence ID" value="NZ_JBHSFQ010000012.1"/>
</dbReference>
<reference evidence="3" key="1">
    <citation type="journal article" date="2019" name="Int. J. Syst. Evol. Microbiol.">
        <title>The Global Catalogue of Microorganisms (GCM) 10K type strain sequencing project: providing services to taxonomists for standard genome sequencing and annotation.</title>
        <authorList>
            <consortium name="The Broad Institute Genomics Platform"/>
            <consortium name="The Broad Institute Genome Sequencing Center for Infectious Disease"/>
            <person name="Wu L."/>
            <person name="Ma J."/>
        </authorList>
    </citation>
    <scope>NUCLEOTIDE SEQUENCE [LARGE SCALE GENOMIC DNA]</scope>
    <source>
        <strain evidence="3">XZYJ18</strain>
    </source>
</reference>
<feature type="transmembrane region" description="Helical" evidence="1">
    <location>
        <begin position="89"/>
        <end position="111"/>
    </location>
</feature>
<dbReference type="EMBL" id="JBHSFQ010000012">
    <property type="protein sequence ID" value="MFC4562943.1"/>
    <property type="molecule type" value="Genomic_DNA"/>
</dbReference>
<sequence>MDISSPYFNALAGTISSGFFAVAALAIGVFALFWAGRAPQGKWLVRTAGLLLVVVSFFQFAWAVCFFLTTYPPPVFQPWMVDLLPAVTLIRSSVSAILLTAAVALGLTAVVRGVGPRPAAR</sequence>
<comment type="caution">
    <text evidence="2">The sequence shown here is derived from an EMBL/GenBank/DDBJ whole genome shotgun (WGS) entry which is preliminary data.</text>
</comment>
<evidence type="ECO:0000256" key="1">
    <source>
        <dbReference type="SAM" id="Phobius"/>
    </source>
</evidence>
<evidence type="ECO:0000313" key="3">
    <source>
        <dbReference type="Proteomes" id="UP001595923"/>
    </source>
</evidence>
<keyword evidence="1" id="KW-0472">Membrane</keyword>
<organism evidence="2 3">
    <name type="scientific">Nocardiopsis mangrovi</name>
    <dbReference type="NCBI Taxonomy" id="1179818"/>
    <lineage>
        <taxon>Bacteria</taxon>
        <taxon>Bacillati</taxon>
        <taxon>Actinomycetota</taxon>
        <taxon>Actinomycetes</taxon>
        <taxon>Streptosporangiales</taxon>
        <taxon>Nocardiopsidaceae</taxon>
        <taxon>Nocardiopsis</taxon>
    </lineage>
</organism>